<protein>
    <submittedName>
        <fullName evidence="8">Protein neuralized</fullName>
    </submittedName>
</protein>
<dbReference type="EMBL" id="GBEZ01015645">
    <property type="protein sequence ID" value="JAC70536.1"/>
    <property type="molecule type" value="Transcribed_RNA"/>
</dbReference>
<feature type="repeat" description="ANK" evidence="3">
    <location>
        <begin position="154"/>
        <end position="186"/>
    </location>
</feature>
<dbReference type="GO" id="GO:0008270">
    <property type="term" value="F:zinc ion binding"/>
    <property type="evidence" value="ECO:0007669"/>
    <property type="project" value="UniProtKB-KW"/>
</dbReference>
<reference evidence="8" key="1">
    <citation type="submission" date="2014-05" db="EMBL/GenBank/DDBJ databases">
        <title>The transcriptome of the halophilic microalga Tetraselmis sp. GSL018 isolated from the Great Salt Lake, Utah.</title>
        <authorList>
            <person name="Jinkerson R.E."/>
            <person name="D'Adamo S."/>
            <person name="Posewitz M.C."/>
        </authorList>
    </citation>
    <scope>NUCLEOTIDE SEQUENCE</scope>
    <source>
        <strain evidence="8">GSL018</strain>
    </source>
</reference>
<feature type="compositionally biased region" description="Basic residues" evidence="5">
    <location>
        <begin position="338"/>
        <end position="350"/>
    </location>
</feature>
<dbReference type="Pfam" id="PF13920">
    <property type="entry name" value="zf-C3HC4_3"/>
    <property type="match status" value="1"/>
</dbReference>
<evidence type="ECO:0000313" key="8">
    <source>
        <dbReference type="EMBL" id="JAC70536.1"/>
    </source>
</evidence>
<dbReference type="SUPFAM" id="SSF57850">
    <property type="entry name" value="RING/U-box"/>
    <property type="match status" value="1"/>
</dbReference>
<keyword evidence="2 3" id="KW-0040">ANK repeat</keyword>
<dbReference type="PROSITE" id="PS50297">
    <property type="entry name" value="ANK_REP_REGION"/>
    <property type="match status" value="3"/>
</dbReference>
<evidence type="ECO:0000256" key="1">
    <source>
        <dbReference type="ARBA" id="ARBA00022737"/>
    </source>
</evidence>
<dbReference type="InterPro" id="IPR036770">
    <property type="entry name" value="Ankyrin_rpt-contain_sf"/>
</dbReference>
<keyword evidence="4" id="KW-0862">Zinc</keyword>
<dbReference type="SMART" id="SM00248">
    <property type="entry name" value="ANK"/>
    <property type="match status" value="4"/>
</dbReference>
<dbReference type="Pfam" id="PF12796">
    <property type="entry name" value="Ank_2"/>
    <property type="match status" value="1"/>
</dbReference>
<dbReference type="Gene3D" id="3.30.40.10">
    <property type="entry name" value="Zinc/RING finger domain, C3HC4 (zinc finger)"/>
    <property type="match status" value="1"/>
</dbReference>
<evidence type="ECO:0000313" key="7">
    <source>
        <dbReference type="EMBL" id="JAC66387.1"/>
    </source>
</evidence>
<dbReference type="SUPFAM" id="SSF48403">
    <property type="entry name" value="Ankyrin repeat"/>
    <property type="match status" value="1"/>
</dbReference>
<dbReference type="InterPro" id="IPR001841">
    <property type="entry name" value="Znf_RING"/>
</dbReference>
<keyword evidence="4" id="KW-0479">Metal-binding</keyword>
<feature type="repeat" description="ANK" evidence="3">
    <location>
        <begin position="187"/>
        <end position="219"/>
    </location>
</feature>
<evidence type="ECO:0000259" key="6">
    <source>
        <dbReference type="PROSITE" id="PS50089"/>
    </source>
</evidence>
<dbReference type="AlphaFoldDB" id="A0A061RJ55"/>
<dbReference type="InterPro" id="IPR013083">
    <property type="entry name" value="Znf_RING/FYVE/PHD"/>
</dbReference>
<dbReference type="EMBL" id="GBEZ01020267">
    <property type="protein sequence ID" value="JAC66387.1"/>
    <property type="molecule type" value="Transcribed_RNA"/>
</dbReference>
<proteinExistence type="predicted"/>
<evidence type="ECO:0000256" key="2">
    <source>
        <dbReference type="ARBA" id="ARBA00023043"/>
    </source>
</evidence>
<feature type="region of interest" description="Disordered" evidence="5">
    <location>
        <begin position="328"/>
        <end position="421"/>
    </location>
</feature>
<feature type="domain" description="RING-type" evidence="6">
    <location>
        <begin position="591"/>
        <end position="630"/>
    </location>
</feature>
<dbReference type="PROSITE" id="PS50089">
    <property type="entry name" value="ZF_RING_2"/>
    <property type="match status" value="1"/>
</dbReference>
<evidence type="ECO:0000256" key="3">
    <source>
        <dbReference type="PROSITE-ProRule" id="PRU00023"/>
    </source>
</evidence>
<evidence type="ECO:0000256" key="4">
    <source>
        <dbReference type="PROSITE-ProRule" id="PRU00175"/>
    </source>
</evidence>
<feature type="compositionally biased region" description="Polar residues" evidence="5">
    <location>
        <begin position="390"/>
        <end position="401"/>
    </location>
</feature>
<sequence length="640" mass="67614">MEKSSIDSQAVIPTRPRKEFGFGEGVCTCAGCMRKAPPVREDSSARIAALMVIFAKVRDRRSRSAAEIDDPGALRGALHPTDSDKEQAAALMAAAEAGNASRVEHYLHDGIPCDILRAEAATELILTASQLGHAAVINVLARASADLEIMDEVRGGRPLMHAATNGHAAAAAALLKSGAEPEARDWNGYTALMIAVFSDRSTTAAALLENGAAVDAVDDKGRTSLCHAARYGSTDCIHVLAEHGADVFAVDEDGLNPLDIAEQNCRLGAAAALRKLEQRQRLQDKRLLRQKLDAQANSGGQDSATSKPALSIEEADLNMQALLRELEEDDHRQQEKKAAKKAKKKGKQGRKRDGCVSAGAGGKTAAGAQKPQGSDHCTSPAGKPGGPRGTASSVCTASSEDTMSDPGTECSSAGKPGSTGAGAGIRERWAALLDEAVNCKDLGRIEELVRAIQGAIAEVSEAGVSVKYGKKVLAKLGKVAPAKDRLDSLMGRPDSAIRPAELKGAIDSANSVRRHLDPGTLAEAEARLQRLLQEQEEAKWAKLKAELGLTRGRDNSHLYTISQSIWKGTGAVKTKEPQPNHVDTSLCENECIVCLAASKDAVLIPCGHICMCFDCSKQVQASSNSCPICRAEIDHAFQVL</sequence>
<gene>
    <name evidence="8" type="primary">NEUR</name>
    <name evidence="7" type="ORF">TSPGSL018_13797</name>
    <name evidence="8" type="ORF">TSPGSL018_3925</name>
</gene>
<dbReference type="PANTHER" id="PTHR24171:SF9">
    <property type="entry name" value="ANKYRIN REPEAT DOMAIN-CONTAINING PROTEIN 39"/>
    <property type="match status" value="1"/>
</dbReference>
<dbReference type="Gene3D" id="1.25.40.20">
    <property type="entry name" value="Ankyrin repeat-containing domain"/>
    <property type="match status" value="2"/>
</dbReference>
<dbReference type="PROSITE" id="PS50088">
    <property type="entry name" value="ANK_REPEAT"/>
    <property type="match status" value="3"/>
</dbReference>
<feature type="repeat" description="ANK" evidence="3">
    <location>
        <begin position="220"/>
        <end position="252"/>
    </location>
</feature>
<dbReference type="Pfam" id="PF13637">
    <property type="entry name" value="Ank_4"/>
    <property type="match status" value="1"/>
</dbReference>
<dbReference type="PANTHER" id="PTHR24171">
    <property type="entry name" value="ANKYRIN REPEAT DOMAIN-CONTAINING PROTEIN 39-RELATED"/>
    <property type="match status" value="1"/>
</dbReference>
<organism evidence="8">
    <name type="scientific">Tetraselmis sp. GSL018</name>
    <dbReference type="NCBI Taxonomy" id="582737"/>
    <lineage>
        <taxon>Eukaryota</taxon>
        <taxon>Viridiplantae</taxon>
        <taxon>Chlorophyta</taxon>
        <taxon>core chlorophytes</taxon>
        <taxon>Chlorodendrophyceae</taxon>
        <taxon>Chlorodendrales</taxon>
        <taxon>Chlorodendraceae</taxon>
        <taxon>Tetraselmis</taxon>
    </lineage>
</organism>
<dbReference type="InterPro" id="IPR002110">
    <property type="entry name" value="Ankyrin_rpt"/>
</dbReference>
<accession>A0A061RJ55</accession>
<evidence type="ECO:0000256" key="5">
    <source>
        <dbReference type="SAM" id="MobiDB-lite"/>
    </source>
</evidence>
<dbReference type="SMART" id="SM00184">
    <property type="entry name" value="RING"/>
    <property type="match status" value="1"/>
</dbReference>
<name>A0A061RJ55_9CHLO</name>
<keyword evidence="4" id="KW-0863">Zinc-finger</keyword>
<keyword evidence="1" id="KW-0677">Repeat</keyword>